<dbReference type="Proteomes" id="UP000242519">
    <property type="component" value="Unassembled WGS sequence"/>
</dbReference>
<evidence type="ECO:0000313" key="1">
    <source>
        <dbReference type="EMBL" id="OWP07336.1"/>
    </source>
</evidence>
<dbReference type="InParanoid" id="A0A218ZJD1"/>
<dbReference type="EMBL" id="MZNU01000008">
    <property type="protein sequence ID" value="OWP07336.1"/>
    <property type="molecule type" value="Genomic_DNA"/>
</dbReference>
<sequence length="54" mass="5202">MVSLFVSPAPAVAAPILAAAPAALAPIAPAIPLAFAPTIASIFASRPLAKGVLP</sequence>
<gene>
    <name evidence="1" type="ORF">B2J93_4844</name>
</gene>
<comment type="caution">
    <text evidence="1">The sequence shown here is derived from an EMBL/GenBank/DDBJ whole genome shotgun (WGS) entry which is preliminary data.</text>
</comment>
<protein>
    <submittedName>
        <fullName evidence="1">Uncharacterized protein</fullName>
    </submittedName>
</protein>
<proteinExistence type="predicted"/>
<dbReference type="AlphaFoldDB" id="A0A218ZJD1"/>
<name>A0A218ZJD1_9HELO</name>
<keyword evidence="2" id="KW-1185">Reference proteome</keyword>
<accession>A0A218ZJD1</accession>
<reference evidence="1 2" key="1">
    <citation type="submission" date="2017-04" db="EMBL/GenBank/DDBJ databases">
        <title>Draft genome sequence of Marssonina coronaria NL1: causal agent of apple blotch.</title>
        <authorList>
            <person name="Cheng Q."/>
        </authorList>
    </citation>
    <scope>NUCLEOTIDE SEQUENCE [LARGE SCALE GENOMIC DNA]</scope>
    <source>
        <strain evidence="1 2">NL1</strain>
    </source>
</reference>
<organism evidence="1 2">
    <name type="scientific">Diplocarpon coronariae</name>
    <dbReference type="NCBI Taxonomy" id="2795749"/>
    <lineage>
        <taxon>Eukaryota</taxon>
        <taxon>Fungi</taxon>
        <taxon>Dikarya</taxon>
        <taxon>Ascomycota</taxon>
        <taxon>Pezizomycotina</taxon>
        <taxon>Leotiomycetes</taxon>
        <taxon>Helotiales</taxon>
        <taxon>Drepanopezizaceae</taxon>
        <taxon>Diplocarpon</taxon>
    </lineage>
</organism>
<evidence type="ECO:0000313" key="2">
    <source>
        <dbReference type="Proteomes" id="UP000242519"/>
    </source>
</evidence>